<sequence>MAKQDNQLLDIAKDLTVAWVQKFGDGEINYPDQNHVGDAFKDIYKAVKEAAAE</sequence>
<proteinExistence type="predicted"/>
<dbReference type="EMBL" id="JAARPY010000006">
    <property type="protein sequence ID" value="MBC1398686.1"/>
    <property type="molecule type" value="Genomic_DNA"/>
</dbReference>
<gene>
    <name evidence="1" type="ORF">HB844_07390</name>
</gene>
<accession>A0A841YEJ0</accession>
<comment type="caution">
    <text evidence="1">The sequence shown here is derived from an EMBL/GenBank/DDBJ whole genome shotgun (WGS) entry which is preliminary data.</text>
</comment>
<organism evidence="1 2">
    <name type="scientific">Listeria fleischmannii</name>
    <dbReference type="NCBI Taxonomy" id="1069827"/>
    <lineage>
        <taxon>Bacteria</taxon>
        <taxon>Bacillati</taxon>
        <taxon>Bacillota</taxon>
        <taxon>Bacilli</taxon>
        <taxon>Bacillales</taxon>
        <taxon>Listeriaceae</taxon>
        <taxon>Listeria</taxon>
    </lineage>
</organism>
<evidence type="ECO:0000313" key="1">
    <source>
        <dbReference type="EMBL" id="MBC1398686.1"/>
    </source>
</evidence>
<dbReference type="Proteomes" id="UP000571128">
    <property type="component" value="Unassembled WGS sequence"/>
</dbReference>
<dbReference type="RefSeq" id="WP_007548028.1">
    <property type="nucleotide sequence ID" value="NZ_JAARPY010000006.1"/>
</dbReference>
<reference evidence="1 2" key="1">
    <citation type="submission" date="2020-03" db="EMBL/GenBank/DDBJ databases">
        <title>Soil Listeria distribution.</title>
        <authorList>
            <person name="Liao J."/>
            <person name="Wiedmann M."/>
        </authorList>
    </citation>
    <scope>NUCLEOTIDE SEQUENCE [LARGE SCALE GENOMIC DNA]</scope>
    <source>
        <strain evidence="1 2">FSL L7-1645</strain>
    </source>
</reference>
<dbReference type="AlphaFoldDB" id="A0A841YEJ0"/>
<name>A0A841YEJ0_9LIST</name>
<protein>
    <submittedName>
        <fullName evidence="1">Uncharacterized protein</fullName>
    </submittedName>
</protein>
<evidence type="ECO:0000313" key="2">
    <source>
        <dbReference type="Proteomes" id="UP000571128"/>
    </source>
</evidence>